<evidence type="ECO:0000256" key="1">
    <source>
        <dbReference type="ARBA" id="ARBA00006479"/>
    </source>
</evidence>
<dbReference type="CDD" id="cd00090">
    <property type="entry name" value="HTH_ARSR"/>
    <property type="match status" value="1"/>
</dbReference>
<dbReference type="PANTHER" id="PTHR18964">
    <property type="entry name" value="ROK (REPRESSOR, ORF, KINASE) FAMILY"/>
    <property type="match status" value="1"/>
</dbReference>
<dbReference type="InterPro" id="IPR036390">
    <property type="entry name" value="WH_DNA-bd_sf"/>
</dbReference>
<organism evidence="4 5">
    <name type="scientific">Streptantibioticus cattleyicolor (strain ATCC 35852 / DSM 46488 / JCM 4925 / NBRC 14057 / NRRL 8057)</name>
    <name type="common">Streptomyces cattleya</name>
    <dbReference type="NCBI Taxonomy" id="1003195"/>
    <lineage>
        <taxon>Bacteria</taxon>
        <taxon>Bacillati</taxon>
        <taxon>Actinomycetota</taxon>
        <taxon>Actinomycetes</taxon>
        <taxon>Kitasatosporales</taxon>
        <taxon>Streptomycetaceae</taxon>
        <taxon>Streptantibioticus</taxon>
    </lineage>
</organism>
<dbReference type="AlphaFoldDB" id="F8K1F6"/>
<proteinExistence type="inferred from homology"/>
<dbReference type="HOGENOM" id="CLU_036604_13_3_11"/>
<dbReference type="InterPro" id="IPR036388">
    <property type="entry name" value="WH-like_DNA-bd_sf"/>
</dbReference>
<dbReference type="PATRIC" id="fig|1003195.11.peg.6508"/>
<dbReference type="RefSeq" id="WP_014145786.1">
    <property type="nucleotide sequence ID" value="NC_016111.1"/>
</dbReference>
<dbReference type="InterPro" id="IPR011991">
    <property type="entry name" value="ArsR-like_HTH"/>
</dbReference>
<dbReference type="STRING" id="1003195.SCATT_50810"/>
<dbReference type="SUPFAM" id="SSF53067">
    <property type="entry name" value="Actin-like ATPase domain"/>
    <property type="match status" value="1"/>
</dbReference>
<dbReference type="PANTHER" id="PTHR18964:SF149">
    <property type="entry name" value="BIFUNCTIONAL UDP-N-ACETYLGLUCOSAMINE 2-EPIMERASE_N-ACETYLMANNOSAMINE KINASE"/>
    <property type="match status" value="1"/>
</dbReference>
<protein>
    <submittedName>
        <fullName evidence="4">ROK-family transcriptional regulator</fullName>
    </submittedName>
</protein>
<gene>
    <name evidence="4" type="ordered locus">SCATT_50810</name>
</gene>
<dbReference type="EMBL" id="CP003219">
    <property type="protein sequence ID" value="AEW97452.1"/>
    <property type="molecule type" value="Genomic_DNA"/>
</dbReference>
<dbReference type="Pfam" id="PF00480">
    <property type="entry name" value="ROK"/>
    <property type="match status" value="1"/>
</dbReference>
<dbReference type="InterPro" id="IPR043129">
    <property type="entry name" value="ATPase_NBD"/>
</dbReference>
<dbReference type="InterPro" id="IPR000835">
    <property type="entry name" value="HTH_MarR-typ"/>
</dbReference>
<dbReference type="SUPFAM" id="SSF46785">
    <property type="entry name" value="Winged helix' DNA-binding domain"/>
    <property type="match status" value="1"/>
</dbReference>
<dbReference type="Gene3D" id="1.10.10.10">
    <property type="entry name" value="Winged helix-like DNA-binding domain superfamily/Winged helix DNA-binding domain"/>
    <property type="match status" value="1"/>
</dbReference>
<dbReference type="Gene3D" id="3.30.420.40">
    <property type="match status" value="2"/>
</dbReference>
<feature type="region of interest" description="Disordered" evidence="2">
    <location>
        <begin position="1"/>
        <end position="22"/>
    </location>
</feature>
<dbReference type="KEGG" id="scy:SCATT_50810"/>
<feature type="domain" description="HTH marR-type" evidence="3">
    <location>
        <begin position="32"/>
        <end position="77"/>
    </location>
</feature>
<dbReference type="OrthoDB" id="3189808at2"/>
<dbReference type="KEGG" id="sct:SCAT_5083"/>
<evidence type="ECO:0000259" key="3">
    <source>
        <dbReference type="Pfam" id="PF12802"/>
    </source>
</evidence>
<name>F8K1F6_STREN</name>
<dbReference type="InterPro" id="IPR000600">
    <property type="entry name" value="ROK"/>
</dbReference>
<sequence length="410" mass="41782">MNGPGRPPTAPDGPGGRPWNRTALRGHNERVLLDALRAAGTTSRAQLARTTGLSKPTVSAALAGLERAGLVRRTGEVSKAQGRGRAAVLYQADPTAGYVVGVDIGRDWIRAAVADLDGTVVGRRDTANKARTSGAIVRTAAGLARSVVREAGLEWDTVVHTVVGSPGVTDPATHRVRYAGNLPGWGRSGLFDRLHAELGTGLDVINDANLAALGEYALGAGRGTRLFAYLWVGTGLGAGIVADGRIFPGGHGAAGEIGYLPMSPLPAGDRPPAEPTPRRGTLEESVAADAVVRLARTMGLAHAATAKDVFAAARSGDPVACAVTARVAARLAHAVAALAAVIDPELVVLGGGIGRNTDLLLAPVRAALRDLTPLRPKVAASALGSDAVLLGAVATAAKAAREHVFDTRGG</sequence>
<accession>G8WVC8</accession>
<accession>F8K1F6</accession>
<reference evidence="5" key="1">
    <citation type="submission" date="2011-12" db="EMBL/GenBank/DDBJ databases">
        <title>Complete genome sequence of Streptomyces cattleya strain DSM 46488.</title>
        <authorList>
            <person name="Ou H.-Y."/>
            <person name="Li P."/>
            <person name="Zhao C."/>
            <person name="O'Hagan D."/>
            <person name="Deng Z."/>
        </authorList>
    </citation>
    <scope>NUCLEOTIDE SEQUENCE [LARGE SCALE GENOMIC DNA]</scope>
    <source>
        <strain evidence="5">ATCC 35852 / DSM 46488 / JCM 4925 / NBRC 14057 / NRRL 8057</strain>
    </source>
</reference>
<evidence type="ECO:0000313" key="5">
    <source>
        <dbReference type="Proteomes" id="UP000007842"/>
    </source>
</evidence>
<feature type="compositionally biased region" description="Pro residues" evidence="2">
    <location>
        <begin position="1"/>
        <end position="11"/>
    </location>
</feature>
<evidence type="ECO:0000256" key="2">
    <source>
        <dbReference type="SAM" id="MobiDB-lite"/>
    </source>
</evidence>
<dbReference type="GO" id="GO:0003700">
    <property type="term" value="F:DNA-binding transcription factor activity"/>
    <property type="evidence" value="ECO:0007669"/>
    <property type="project" value="InterPro"/>
</dbReference>
<evidence type="ECO:0000313" key="4">
    <source>
        <dbReference type="EMBL" id="AEW97452.1"/>
    </source>
</evidence>
<dbReference type="eggNOG" id="COG1940">
    <property type="taxonomic scope" value="Bacteria"/>
</dbReference>
<dbReference type="Proteomes" id="UP000007842">
    <property type="component" value="Chromosome"/>
</dbReference>
<comment type="similarity">
    <text evidence="1">Belongs to the ROK (NagC/XylR) family.</text>
</comment>
<dbReference type="Pfam" id="PF12802">
    <property type="entry name" value="MarR_2"/>
    <property type="match status" value="1"/>
</dbReference>
<keyword evidence="5" id="KW-1185">Reference proteome</keyword>